<dbReference type="OrthoDB" id="10263520at2759"/>
<evidence type="ECO:0000256" key="1">
    <source>
        <dbReference type="ARBA" id="ARBA00004120"/>
    </source>
</evidence>
<dbReference type="InterPro" id="IPR003598">
    <property type="entry name" value="Ig_sub2"/>
</dbReference>
<feature type="compositionally biased region" description="Low complexity" evidence="6">
    <location>
        <begin position="855"/>
        <end position="867"/>
    </location>
</feature>
<dbReference type="GO" id="GO:0036038">
    <property type="term" value="C:MKS complex"/>
    <property type="evidence" value="ECO:0007669"/>
    <property type="project" value="TreeGrafter"/>
</dbReference>
<reference evidence="8 9" key="1">
    <citation type="journal article" date="2018" name="Sci. Rep.">
        <title>Raphidocelis subcapitata (=Pseudokirchneriella subcapitata) provides an insight into genome evolution and environmental adaptations in the Sphaeropleales.</title>
        <authorList>
            <person name="Suzuki S."/>
            <person name="Yamaguchi H."/>
            <person name="Nakajima N."/>
            <person name="Kawachi M."/>
        </authorList>
    </citation>
    <scope>NUCLEOTIDE SEQUENCE [LARGE SCALE GENOMIC DNA]</scope>
    <source>
        <strain evidence="8 9">NIES-35</strain>
    </source>
</reference>
<dbReference type="Pfam" id="PF07679">
    <property type="entry name" value="I-set"/>
    <property type="match status" value="1"/>
</dbReference>
<feature type="compositionally biased region" description="Low complexity" evidence="6">
    <location>
        <begin position="563"/>
        <end position="572"/>
    </location>
</feature>
<evidence type="ECO:0000256" key="6">
    <source>
        <dbReference type="SAM" id="MobiDB-lite"/>
    </source>
</evidence>
<feature type="compositionally biased region" description="Low complexity" evidence="6">
    <location>
        <begin position="810"/>
        <end position="834"/>
    </location>
</feature>
<dbReference type="PROSITE" id="PS50835">
    <property type="entry name" value="IG_LIKE"/>
    <property type="match status" value="1"/>
</dbReference>
<evidence type="ECO:0000256" key="2">
    <source>
        <dbReference type="ARBA" id="ARBA00022490"/>
    </source>
</evidence>
<dbReference type="Pfam" id="PF07162">
    <property type="entry name" value="B9-C2"/>
    <property type="match status" value="1"/>
</dbReference>
<feature type="compositionally biased region" description="Low complexity" evidence="6">
    <location>
        <begin position="54"/>
        <end position="73"/>
    </location>
</feature>
<dbReference type="InParanoid" id="A0A2V0P648"/>
<dbReference type="EMBL" id="BDRX01000051">
    <property type="protein sequence ID" value="GBF94402.1"/>
    <property type="molecule type" value="Genomic_DNA"/>
</dbReference>
<comment type="caution">
    <text evidence="8">The sequence shown here is derived from an EMBL/GenBank/DDBJ whole genome shotgun (WGS) entry which is preliminary data.</text>
</comment>
<evidence type="ECO:0000313" key="8">
    <source>
        <dbReference type="EMBL" id="GBF94402.1"/>
    </source>
</evidence>
<dbReference type="PANTHER" id="PTHR12968:SF4">
    <property type="entry name" value="TECTONIC-LIKE COMPLEX MEMBER MKS1"/>
    <property type="match status" value="1"/>
</dbReference>
<keyword evidence="9" id="KW-1185">Reference proteome</keyword>
<evidence type="ECO:0000256" key="3">
    <source>
        <dbReference type="ARBA" id="ARBA00022794"/>
    </source>
</evidence>
<evidence type="ECO:0000256" key="5">
    <source>
        <dbReference type="ARBA" id="ARBA00023273"/>
    </source>
</evidence>
<feature type="compositionally biased region" description="Gly residues" evidence="6">
    <location>
        <begin position="159"/>
        <end position="175"/>
    </location>
</feature>
<feature type="compositionally biased region" description="Low complexity" evidence="6">
    <location>
        <begin position="127"/>
        <end position="140"/>
    </location>
</feature>
<feature type="domain" description="Ig-like" evidence="7">
    <location>
        <begin position="622"/>
        <end position="704"/>
    </location>
</feature>
<keyword evidence="5" id="KW-0966">Cell projection</keyword>
<evidence type="ECO:0000256" key="4">
    <source>
        <dbReference type="ARBA" id="ARBA00023212"/>
    </source>
</evidence>
<proteinExistence type="predicted"/>
<accession>A0A2V0P648</accession>
<feature type="region of interest" description="Disordered" evidence="6">
    <location>
        <begin position="933"/>
        <end position="958"/>
    </location>
</feature>
<organism evidence="8 9">
    <name type="scientific">Raphidocelis subcapitata</name>
    <dbReference type="NCBI Taxonomy" id="307507"/>
    <lineage>
        <taxon>Eukaryota</taxon>
        <taxon>Viridiplantae</taxon>
        <taxon>Chlorophyta</taxon>
        <taxon>core chlorophytes</taxon>
        <taxon>Chlorophyceae</taxon>
        <taxon>CS clade</taxon>
        <taxon>Sphaeropleales</taxon>
        <taxon>Selenastraceae</taxon>
        <taxon>Raphidocelis</taxon>
    </lineage>
</organism>
<dbReference type="InterPro" id="IPR013783">
    <property type="entry name" value="Ig-like_fold"/>
</dbReference>
<dbReference type="InterPro" id="IPR010796">
    <property type="entry name" value="C2_B9-type_dom"/>
</dbReference>
<dbReference type="Proteomes" id="UP000247498">
    <property type="component" value="Unassembled WGS sequence"/>
</dbReference>
<gene>
    <name evidence="8" type="ORF">Rsub_07216</name>
</gene>
<evidence type="ECO:0000313" key="9">
    <source>
        <dbReference type="Proteomes" id="UP000247498"/>
    </source>
</evidence>
<name>A0A2V0P648_9CHLO</name>
<dbReference type="SUPFAM" id="SSF48726">
    <property type="entry name" value="Immunoglobulin"/>
    <property type="match status" value="1"/>
</dbReference>
<feature type="region of interest" description="Disordered" evidence="6">
    <location>
        <begin position="33"/>
        <end position="140"/>
    </location>
</feature>
<keyword evidence="4" id="KW-0206">Cytoskeleton</keyword>
<feature type="region of interest" description="Disordered" evidence="6">
    <location>
        <begin position="563"/>
        <end position="586"/>
    </location>
</feature>
<feature type="region of interest" description="Disordered" evidence="6">
    <location>
        <begin position="154"/>
        <end position="175"/>
    </location>
</feature>
<dbReference type="SMART" id="SM00408">
    <property type="entry name" value="IGc2"/>
    <property type="match status" value="1"/>
</dbReference>
<sequence>MMDVSSGPRTVRYVTQDPIQNLRIRVTLTRLSASTRGKAAARTQHAAAKRDDAAPPADNGAADGAAPAAVAEAPQPPPREQQQQQQQQQQPLARCRPPAAQASRVFGWQEKVPSRAERTAALEQQRARAASPAGQRAAAVDVRAARLGPRARGDAAAAAGGGGGAGDGSGSGGEDGGGGGLLFTYVHTEPFCEAAETAKTVTTSGGEGRNHLMLNFWSMYIMADLGEEGSPAGSSEKVLVALRAYPDGSFDMAPGFSGPGRRYRFEDEHGGIYEYTVENASHTEAPSLERRVTKLGAALLGRAVGPRAGGGAFAGGLGGLSGAAGPPQGGLRLALCGEIVSGAGFDRDRLYVEWRLTFDPAVWTLAAPAGQPGGLEQPAAGVLAGVTQVSKAVCYPEDPSSSTPPLWVAHWAHPIEAEWVARAAPPPGRWPVLTLQVCSYDNWDRYTCEGYGWTQLDASPGSAARCVQTWKPLGTRRDRQQEFFIGGSLELADPSYVALKAPSEAAGGAPLGAILGGGGRGRAGGAPGVNKYGFQTVSSGRVKLRLHCLQQLGDGAAAAAAAAASSAASPPRGGRDAGGGPQRPRRELSLAVVLERARARLEDARAGGGGVVVRPGLAAAPPFVRRQPEDAAVDEGATVQFSVVAGGAEPLAYRWLKDGRRLRVATADSADLILVGVAPADAGQYQCKVSNGDGEASSARAVLTVRRLSRLQRVAGAGAGAGAAAASPPPGNALNWRQTVPRTLARGGGGLPYNPRAGAGLSPLPGWGGSNAGGAAAATQGEAASPALQRWGRRREGWGGSLAGSRVATPLPLGGSQAGGSAAPSPQPLSPGQQRASAPGERPRPLSAGWMQAASVSSPGGDFGSSSPRAVAQRGSDAGPGADSAAADARAASAAGGDGVEAFGTEVEELPAAATQGGGGKAVFAAAEAAGSPAAEAEGGLSRRGSGASRRVRVSDAT</sequence>
<dbReference type="PANTHER" id="PTHR12968">
    <property type="entry name" value="B9 DOMAIN-CONTAINING"/>
    <property type="match status" value="1"/>
</dbReference>
<keyword evidence="2" id="KW-0963">Cytoplasm</keyword>
<dbReference type="InterPro" id="IPR013098">
    <property type="entry name" value="Ig_I-set"/>
</dbReference>
<feature type="compositionally biased region" description="Low complexity" evidence="6">
    <location>
        <begin position="875"/>
        <end position="895"/>
    </location>
</feature>
<feature type="region of interest" description="Disordered" evidence="6">
    <location>
        <begin position="796"/>
        <end position="907"/>
    </location>
</feature>
<dbReference type="InterPro" id="IPR007110">
    <property type="entry name" value="Ig-like_dom"/>
</dbReference>
<comment type="subcellular location">
    <subcellularLocation>
        <location evidence="1">Cytoplasm</location>
        <location evidence="1">Cytoskeleton</location>
        <location evidence="1">Cilium basal body</location>
    </subcellularLocation>
</comment>
<dbReference type="PROSITE" id="PS51381">
    <property type="entry name" value="C2_B9"/>
    <property type="match status" value="1"/>
</dbReference>
<keyword evidence="3" id="KW-0970">Cilium biogenesis/degradation</keyword>
<dbReference type="GO" id="GO:0060271">
    <property type="term" value="P:cilium assembly"/>
    <property type="evidence" value="ECO:0007669"/>
    <property type="project" value="TreeGrafter"/>
</dbReference>
<feature type="compositionally biased region" description="Low complexity" evidence="6">
    <location>
        <begin position="80"/>
        <end position="102"/>
    </location>
</feature>
<dbReference type="STRING" id="307507.A0A2V0P648"/>
<dbReference type="SMART" id="SM00409">
    <property type="entry name" value="IG"/>
    <property type="match status" value="1"/>
</dbReference>
<dbReference type="InterPro" id="IPR036179">
    <property type="entry name" value="Ig-like_dom_sf"/>
</dbReference>
<feature type="compositionally biased region" description="Low complexity" evidence="6">
    <location>
        <begin position="933"/>
        <end position="949"/>
    </location>
</feature>
<protein>
    <recommendedName>
        <fullName evidence="7">Ig-like domain-containing protein</fullName>
    </recommendedName>
</protein>
<dbReference type="InterPro" id="IPR003599">
    <property type="entry name" value="Ig_sub"/>
</dbReference>
<dbReference type="AlphaFoldDB" id="A0A2V0P648"/>
<evidence type="ECO:0000259" key="7">
    <source>
        <dbReference type="PROSITE" id="PS50835"/>
    </source>
</evidence>
<dbReference type="Gene3D" id="2.60.40.10">
    <property type="entry name" value="Immunoglobulins"/>
    <property type="match status" value="1"/>
</dbReference>